<organism evidence="3 4">
    <name type="scientific">Abyssalbus ytuae</name>
    <dbReference type="NCBI Taxonomy" id="2926907"/>
    <lineage>
        <taxon>Bacteria</taxon>
        <taxon>Pseudomonadati</taxon>
        <taxon>Bacteroidota</taxon>
        <taxon>Flavobacteriia</taxon>
        <taxon>Flavobacteriales</taxon>
        <taxon>Flavobacteriaceae</taxon>
        <taxon>Abyssalbus</taxon>
    </lineage>
</organism>
<gene>
    <name evidence="3" type="ORF">MQE35_08270</name>
</gene>
<evidence type="ECO:0000313" key="3">
    <source>
        <dbReference type="EMBL" id="UOB19281.1"/>
    </source>
</evidence>
<dbReference type="AlphaFoldDB" id="A0A9E7A3N0"/>
<dbReference type="RefSeq" id="WP_255845897.1">
    <property type="nucleotide sequence ID" value="NZ_CP094358.1"/>
</dbReference>
<keyword evidence="4" id="KW-1185">Reference proteome</keyword>
<keyword evidence="1" id="KW-0732">Signal</keyword>
<sequence length="130" mass="15347">MKKLFFILTLLILATMSSCNNKQQVIKGNFIHSVYFWLKNPDSETDRIAFETSLKKFINSSEFIIQKHIGSPATTNRQVIDNSYTYSLILTFENKEMQDKYQEENVHKIFIKESEHLWEKVLVYDSENSL</sequence>
<dbReference type="PROSITE" id="PS51257">
    <property type="entry name" value="PROKAR_LIPOPROTEIN"/>
    <property type="match status" value="1"/>
</dbReference>
<dbReference type="InterPro" id="IPR011008">
    <property type="entry name" value="Dimeric_a/b-barrel"/>
</dbReference>
<dbReference type="EMBL" id="CP094358">
    <property type="protein sequence ID" value="UOB19281.1"/>
    <property type="molecule type" value="Genomic_DNA"/>
</dbReference>
<name>A0A9E7A3N0_9FLAO</name>
<dbReference type="Pfam" id="PF07876">
    <property type="entry name" value="Dabb"/>
    <property type="match status" value="1"/>
</dbReference>
<dbReference type="Proteomes" id="UP000831290">
    <property type="component" value="Chromosome"/>
</dbReference>
<feature type="chain" id="PRO_5038956591" evidence="1">
    <location>
        <begin position="22"/>
        <end position="130"/>
    </location>
</feature>
<dbReference type="PROSITE" id="PS51502">
    <property type="entry name" value="S_R_A_B_BARREL"/>
    <property type="match status" value="1"/>
</dbReference>
<dbReference type="InterPro" id="IPR013097">
    <property type="entry name" value="Dabb"/>
</dbReference>
<dbReference type="Gene3D" id="3.30.70.100">
    <property type="match status" value="1"/>
</dbReference>
<evidence type="ECO:0000313" key="4">
    <source>
        <dbReference type="Proteomes" id="UP000831290"/>
    </source>
</evidence>
<dbReference type="SUPFAM" id="SSF54909">
    <property type="entry name" value="Dimeric alpha+beta barrel"/>
    <property type="match status" value="1"/>
</dbReference>
<protein>
    <submittedName>
        <fullName evidence="3">Dabb family protein</fullName>
    </submittedName>
</protein>
<dbReference type="KEGG" id="fbm:MQE35_08270"/>
<dbReference type="SMART" id="SM00886">
    <property type="entry name" value="Dabb"/>
    <property type="match status" value="1"/>
</dbReference>
<reference evidence="3" key="1">
    <citation type="submission" date="2022-03" db="EMBL/GenBank/DDBJ databases">
        <title>Description of Abyssus ytuae gen. nov., sp. nov., a novel member of the family Flavobacteriaceae isolated from the sediment of Mariana Trench.</title>
        <authorList>
            <person name="Zhang J."/>
            <person name="Xu X."/>
        </authorList>
    </citation>
    <scope>NUCLEOTIDE SEQUENCE</scope>
    <source>
        <strain evidence="3">MT3330</strain>
    </source>
</reference>
<accession>A0A9E7A3N0</accession>
<evidence type="ECO:0000256" key="1">
    <source>
        <dbReference type="SAM" id="SignalP"/>
    </source>
</evidence>
<evidence type="ECO:0000259" key="2">
    <source>
        <dbReference type="PROSITE" id="PS51502"/>
    </source>
</evidence>
<feature type="domain" description="Stress-response A/B barrel" evidence="2">
    <location>
        <begin position="30"/>
        <end position="126"/>
    </location>
</feature>
<feature type="signal peptide" evidence="1">
    <location>
        <begin position="1"/>
        <end position="21"/>
    </location>
</feature>
<proteinExistence type="predicted"/>